<dbReference type="InterPro" id="IPR000242">
    <property type="entry name" value="PTP_cat"/>
</dbReference>
<keyword evidence="7" id="KW-1133">Transmembrane helix</keyword>
<dbReference type="SUPFAM" id="SSF48726">
    <property type="entry name" value="Immunoglobulin"/>
    <property type="match status" value="3"/>
</dbReference>
<feature type="domain" description="Ig-like" evidence="10">
    <location>
        <begin position="189"/>
        <end position="278"/>
    </location>
</feature>
<keyword evidence="12" id="KW-1185">Reference proteome</keyword>
<evidence type="ECO:0000256" key="1">
    <source>
        <dbReference type="ARBA" id="ARBA00010504"/>
    </source>
</evidence>
<dbReference type="SMART" id="SM00404">
    <property type="entry name" value="PTPc_motif"/>
    <property type="match status" value="2"/>
</dbReference>
<dbReference type="PROSITE" id="PS50056">
    <property type="entry name" value="TYR_PHOSPHATASE_2"/>
    <property type="match status" value="1"/>
</dbReference>
<dbReference type="EMBL" id="UYJE01005531">
    <property type="protein sequence ID" value="VDI38052.1"/>
    <property type="molecule type" value="Genomic_DNA"/>
</dbReference>
<evidence type="ECO:0000256" key="7">
    <source>
        <dbReference type="SAM" id="Phobius"/>
    </source>
</evidence>
<dbReference type="FunFam" id="3.90.190.10:FF:000102">
    <property type="entry name" value="Receptor-type tyrosine-protein phosphatase"/>
    <property type="match status" value="1"/>
</dbReference>
<evidence type="ECO:0000259" key="9">
    <source>
        <dbReference type="PROSITE" id="PS50056"/>
    </source>
</evidence>
<dbReference type="PANTHER" id="PTHR19134:SF562">
    <property type="entry name" value="PROTEIN-TYROSINE-PHOSPHATASE"/>
    <property type="match status" value="1"/>
</dbReference>
<dbReference type="InterPro" id="IPR013783">
    <property type="entry name" value="Ig-like_fold"/>
</dbReference>
<keyword evidence="4" id="KW-0904">Protein phosphatase</keyword>
<feature type="domain" description="Ig-like" evidence="10">
    <location>
        <begin position="1"/>
        <end position="95"/>
    </location>
</feature>
<dbReference type="InterPro" id="IPR007110">
    <property type="entry name" value="Ig-like_dom"/>
</dbReference>
<sequence>ITQTTILKDLYVAIDEQDITLECLITTESSNKELYWLKNGQDLRPYLRSKYSGGTLNEQSLTLKNVDSNDAGNYTCKLKNQFGSSEDVAELKVLSVHVDDQGHMSIRANGTVTLRCVVIGGNSVAWRWNNEIIDTASRVGYSGGTLNTPSLTILNVTRYHSGNYTCETSYDLVKVTSKKTIELFVKDTPLVYQSSDNIQASTGDTIQLKCFHESYPEPTVVFWKRNGEILNVSVSKYNGSTINEPSLTIVNIDQFDAGTYVCAVVNDIGTGYSSKILLMIKDLDETRGTGDLIPIIGGGIGALAAIVLLLAIICIVFRRRRKSHPKRQIVTTNYRTGAEAVQFRLDTDEDEVSSSILTNPNPPKDDHISIKVPDLKEYIFKKQQNNKLENEYKNIKYGVLHPTTTSQQKANLLKNRFKEIFAYDHTRVVLEPGHGKSSDYINASYVDGFKKEKCYIASQGPLTKTINDHWRMIWQNNTRKIIMLTNLVEGTKRKCERYWPEGGKPMTCGNLVLTLQAEKERAAYITREIEVEDKTSEEKRCISQYHFTAWPDHGTPDPLYLVLFHKHVRSDHTSTENNGPLLVHCSAGIGRTGTYIGLDALYEEGRDTGFVDVAKFVEKMRFSRMNMVQTAEQYVCLHYALLEAFTMKDTNVGKKEFGNIWREISEDKGPVNRRRLHEEFEMLKAKTSEQDKAEYAAAKSPENLGKNRNESIVPSDKNRLFLVSYKKGRTDYINAVQAPSYTKFVGYLTTQLPLPDTMVDFWTMVGDHSSSTIVVFLNNPAEAELVYSTSKDSFVYGKYTLKMERREQEDLGVTSCTVFLSKKGDQSREIAMYLAVTEDLPGPQVMCKLVNRISSRVSRSNDPVTVVSGDGAKNCGLFCAFVNAVSSMTIDKTADIFQLARLLQLRRPEFFADFEEYCLCYEALNHYLVSSKVYENI</sequence>
<feature type="non-terminal residue" evidence="11">
    <location>
        <position position="937"/>
    </location>
</feature>
<dbReference type="PANTHER" id="PTHR19134">
    <property type="entry name" value="RECEPTOR-TYPE TYROSINE-PROTEIN PHOSPHATASE"/>
    <property type="match status" value="1"/>
</dbReference>
<dbReference type="Pfam" id="PF00102">
    <property type="entry name" value="Y_phosphatase"/>
    <property type="match status" value="2"/>
</dbReference>
<name>A0A8B6ERH7_MYTGA</name>
<reference evidence="11" key="1">
    <citation type="submission" date="2018-11" db="EMBL/GenBank/DDBJ databases">
        <authorList>
            <person name="Alioto T."/>
            <person name="Alioto T."/>
        </authorList>
    </citation>
    <scope>NUCLEOTIDE SEQUENCE</scope>
</reference>
<protein>
    <recommendedName>
        <fullName evidence="2">protein-tyrosine-phosphatase</fullName>
        <ecNumber evidence="2">3.1.3.48</ecNumber>
    </recommendedName>
</protein>
<dbReference type="SMART" id="SM00194">
    <property type="entry name" value="PTPc"/>
    <property type="match status" value="2"/>
</dbReference>
<dbReference type="Pfam" id="PF13927">
    <property type="entry name" value="Ig_3"/>
    <property type="match status" value="2"/>
</dbReference>
<dbReference type="SUPFAM" id="SSF52799">
    <property type="entry name" value="(Phosphotyrosine protein) phosphatases II"/>
    <property type="match status" value="2"/>
</dbReference>
<dbReference type="EC" id="3.1.3.48" evidence="2"/>
<dbReference type="InterPro" id="IPR003598">
    <property type="entry name" value="Ig_sub2"/>
</dbReference>
<dbReference type="InterPro" id="IPR003599">
    <property type="entry name" value="Ig_sub"/>
</dbReference>
<evidence type="ECO:0000259" key="10">
    <source>
        <dbReference type="PROSITE" id="PS50835"/>
    </source>
</evidence>
<evidence type="ECO:0000313" key="11">
    <source>
        <dbReference type="EMBL" id="VDI38052.1"/>
    </source>
</evidence>
<feature type="transmembrane region" description="Helical" evidence="7">
    <location>
        <begin position="292"/>
        <end position="317"/>
    </location>
</feature>
<dbReference type="CDD" id="cd00096">
    <property type="entry name" value="Ig"/>
    <property type="match status" value="1"/>
</dbReference>
<keyword evidence="7" id="KW-0812">Transmembrane</keyword>
<keyword evidence="7" id="KW-0472">Membrane</keyword>
<evidence type="ECO:0000313" key="12">
    <source>
        <dbReference type="Proteomes" id="UP000596742"/>
    </source>
</evidence>
<organism evidence="11 12">
    <name type="scientific">Mytilus galloprovincialis</name>
    <name type="common">Mediterranean mussel</name>
    <dbReference type="NCBI Taxonomy" id="29158"/>
    <lineage>
        <taxon>Eukaryota</taxon>
        <taxon>Metazoa</taxon>
        <taxon>Spiralia</taxon>
        <taxon>Lophotrochozoa</taxon>
        <taxon>Mollusca</taxon>
        <taxon>Bivalvia</taxon>
        <taxon>Autobranchia</taxon>
        <taxon>Pteriomorphia</taxon>
        <taxon>Mytilida</taxon>
        <taxon>Mytiloidea</taxon>
        <taxon>Mytilidae</taxon>
        <taxon>Mytilinae</taxon>
        <taxon>Mytilus</taxon>
    </lineage>
</organism>
<evidence type="ECO:0000256" key="3">
    <source>
        <dbReference type="ARBA" id="ARBA00022801"/>
    </source>
</evidence>
<evidence type="ECO:0000256" key="5">
    <source>
        <dbReference type="ARBA" id="ARBA00023170"/>
    </source>
</evidence>
<dbReference type="Gene3D" id="2.60.40.10">
    <property type="entry name" value="Immunoglobulins"/>
    <property type="match status" value="3"/>
</dbReference>
<dbReference type="PROSITE" id="PS50835">
    <property type="entry name" value="IG_LIKE"/>
    <property type="match status" value="3"/>
</dbReference>
<keyword evidence="3 11" id="KW-0378">Hydrolase</keyword>
<dbReference type="InterPro" id="IPR003595">
    <property type="entry name" value="Tyr_Pase_cat"/>
</dbReference>
<dbReference type="OrthoDB" id="6144519at2759"/>
<dbReference type="InterPro" id="IPR016130">
    <property type="entry name" value="Tyr_Pase_AS"/>
</dbReference>
<dbReference type="InterPro" id="IPR029021">
    <property type="entry name" value="Prot-tyrosine_phosphatase-like"/>
</dbReference>
<dbReference type="InterPro" id="IPR013098">
    <property type="entry name" value="Ig_I-set"/>
</dbReference>
<feature type="domain" description="Tyrosine specific protein phosphatases" evidence="9">
    <location>
        <begin position="562"/>
        <end position="635"/>
    </location>
</feature>
<dbReference type="PRINTS" id="PR00700">
    <property type="entry name" value="PRTYPHPHTASE"/>
</dbReference>
<dbReference type="GO" id="GO:0004725">
    <property type="term" value="F:protein tyrosine phosphatase activity"/>
    <property type="evidence" value="ECO:0007669"/>
    <property type="project" value="UniProtKB-EC"/>
</dbReference>
<feature type="domain" description="Tyrosine-protein phosphatase" evidence="8">
    <location>
        <begin position="388"/>
        <end position="644"/>
    </location>
</feature>
<feature type="domain" description="Ig-like" evidence="10">
    <location>
        <begin position="111"/>
        <end position="182"/>
    </location>
</feature>
<dbReference type="InterPro" id="IPR036179">
    <property type="entry name" value="Ig-like_dom_sf"/>
</dbReference>
<keyword evidence="5 11" id="KW-0675">Receptor</keyword>
<comment type="catalytic activity">
    <reaction evidence="6">
        <text>O-phospho-L-tyrosyl-[protein] + H2O = L-tyrosyl-[protein] + phosphate</text>
        <dbReference type="Rhea" id="RHEA:10684"/>
        <dbReference type="Rhea" id="RHEA-COMP:10136"/>
        <dbReference type="Rhea" id="RHEA-COMP:20101"/>
        <dbReference type="ChEBI" id="CHEBI:15377"/>
        <dbReference type="ChEBI" id="CHEBI:43474"/>
        <dbReference type="ChEBI" id="CHEBI:46858"/>
        <dbReference type="ChEBI" id="CHEBI:61978"/>
        <dbReference type="EC" id="3.1.3.48"/>
    </reaction>
</comment>
<proteinExistence type="inferred from homology"/>
<dbReference type="PROSITE" id="PS50055">
    <property type="entry name" value="TYR_PHOSPHATASE_PTP"/>
    <property type="match status" value="2"/>
</dbReference>
<evidence type="ECO:0000256" key="6">
    <source>
        <dbReference type="ARBA" id="ARBA00051722"/>
    </source>
</evidence>
<dbReference type="CDD" id="cd00047">
    <property type="entry name" value="PTPc"/>
    <property type="match status" value="2"/>
</dbReference>
<dbReference type="Gene3D" id="3.90.190.10">
    <property type="entry name" value="Protein tyrosine phosphatase superfamily"/>
    <property type="match status" value="2"/>
</dbReference>
<evidence type="ECO:0000256" key="2">
    <source>
        <dbReference type="ARBA" id="ARBA00013064"/>
    </source>
</evidence>
<dbReference type="Proteomes" id="UP000596742">
    <property type="component" value="Unassembled WGS sequence"/>
</dbReference>
<evidence type="ECO:0000256" key="4">
    <source>
        <dbReference type="ARBA" id="ARBA00022912"/>
    </source>
</evidence>
<dbReference type="AlphaFoldDB" id="A0A8B6ERH7"/>
<comment type="caution">
    <text evidence="11">The sequence shown here is derived from an EMBL/GenBank/DDBJ whole genome shotgun (WGS) entry which is preliminary data.</text>
</comment>
<dbReference type="SMART" id="SM00409">
    <property type="entry name" value="IG"/>
    <property type="match status" value="3"/>
</dbReference>
<comment type="similarity">
    <text evidence="1">Belongs to the protein-tyrosine phosphatase family. Receptor class 2A subfamily.</text>
</comment>
<accession>A0A8B6ERH7</accession>
<evidence type="ECO:0000259" key="8">
    <source>
        <dbReference type="PROSITE" id="PS50055"/>
    </source>
</evidence>
<dbReference type="Pfam" id="PF07679">
    <property type="entry name" value="I-set"/>
    <property type="match status" value="1"/>
</dbReference>
<dbReference type="InterPro" id="IPR050348">
    <property type="entry name" value="Protein-Tyr_Phosphatase"/>
</dbReference>
<dbReference type="SMART" id="SM00408">
    <property type="entry name" value="IGc2"/>
    <property type="match status" value="3"/>
</dbReference>
<dbReference type="InterPro" id="IPR000387">
    <property type="entry name" value="Tyr_Pase_dom"/>
</dbReference>
<feature type="domain" description="Tyrosine-protein phosphatase" evidence="8">
    <location>
        <begin position="676"/>
        <end position="927"/>
    </location>
</feature>
<dbReference type="PROSITE" id="PS00383">
    <property type="entry name" value="TYR_PHOSPHATASE_1"/>
    <property type="match status" value="1"/>
</dbReference>
<gene>
    <name evidence="11" type="ORF">MGAL_10B078812</name>
</gene>